<evidence type="ECO:0000256" key="3">
    <source>
        <dbReference type="ARBA" id="ARBA00022989"/>
    </source>
</evidence>
<dbReference type="InterPro" id="IPR005828">
    <property type="entry name" value="MFS_sugar_transport-like"/>
</dbReference>
<dbReference type="GO" id="GO:0070837">
    <property type="term" value="P:dehydroascorbic acid transport"/>
    <property type="evidence" value="ECO:0007669"/>
    <property type="project" value="TreeGrafter"/>
</dbReference>
<evidence type="ECO:0000256" key="2">
    <source>
        <dbReference type="ARBA" id="ARBA00022692"/>
    </source>
</evidence>
<comment type="caution">
    <text evidence="7">The sequence shown here is derived from an EMBL/GenBank/DDBJ whole genome shotgun (WGS) entry which is preliminary data.</text>
</comment>
<evidence type="ECO:0000256" key="5">
    <source>
        <dbReference type="SAM" id="Phobius"/>
    </source>
</evidence>
<dbReference type="Gene3D" id="1.20.1250.20">
    <property type="entry name" value="MFS general substrate transporter like domains"/>
    <property type="match status" value="1"/>
</dbReference>
<dbReference type="InterPro" id="IPR020846">
    <property type="entry name" value="MFS_dom"/>
</dbReference>
<evidence type="ECO:0000259" key="6">
    <source>
        <dbReference type="PROSITE" id="PS50850"/>
    </source>
</evidence>
<dbReference type="InterPro" id="IPR045263">
    <property type="entry name" value="GLUT"/>
</dbReference>
<dbReference type="PANTHER" id="PTHR23503">
    <property type="entry name" value="SOLUTE CARRIER FAMILY 2"/>
    <property type="match status" value="1"/>
</dbReference>
<keyword evidence="2 5" id="KW-0812">Transmembrane</keyword>
<dbReference type="GO" id="GO:0055056">
    <property type="term" value="F:D-glucose transmembrane transporter activity"/>
    <property type="evidence" value="ECO:0007669"/>
    <property type="project" value="TreeGrafter"/>
</dbReference>
<feature type="domain" description="Major facilitator superfamily (MFS) profile" evidence="6">
    <location>
        <begin position="15"/>
        <end position="97"/>
    </location>
</feature>
<feature type="transmembrane region" description="Helical" evidence="5">
    <location>
        <begin position="12"/>
        <end position="28"/>
    </location>
</feature>
<protein>
    <recommendedName>
        <fullName evidence="6">Major facilitator superfamily (MFS) profile domain-containing protein</fullName>
    </recommendedName>
</protein>
<keyword evidence="8" id="KW-1185">Reference proteome</keyword>
<dbReference type="Proteomes" id="UP001152803">
    <property type="component" value="Unassembled WGS sequence"/>
</dbReference>
<name>A0A9Q1D4P7_CONCO</name>
<evidence type="ECO:0000313" key="8">
    <source>
        <dbReference type="Proteomes" id="UP001152803"/>
    </source>
</evidence>
<dbReference type="GO" id="GO:0016324">
    <property type="term" value="C:apical plasma membrane"/>
    <property type="evidence" value="ECO:0007669"/>
    <property type="project" value="TreeGrafter"/>
</dbReference>
<dbReference type="OrthoDB" id="8932112at2759"/>
<evidence type="ECO:0000313" key="7">
    <source>
        <dbReference type="EMBL" id="KAJ8258262.1"/>
    </source>
</evidence>
<reference evidence="7" key="1">
    <citation type="journal article" date="2023" name="Science">
        <title>Genome structures resolve the early diversification of teleost fishes.</title>
        <authorList>
            <person name="Parey E."/>
            <person name="Louis A."/>
            <person name="Montfort J."/>
            <person name="Bouchez O."/>
            <person name="Roques C."/>
            <person name="Iampietro C."/>
            <person name="Lluch J."/>
            <person name="Castinel A."/>
            <person name="Donnadieu C."/>
            <person name="Desvignes T."/>
            <person name="Floi Bucao C."/>
            <person name="Jouanno E."/>
            <person name="Wen M."/>
            <person name="Mejri S."/>
            <person name="Dirks R."/>
            <person name="Jansen H."/>
            <person name="Henkel C."/>
            <person name="Chen W.J."/>
            <person name="Zahm M."/>
            <person name="Cabau C."/>
            <person name="Klopp C."/>
            <person name="Thompson A.W."/>
            <person name="Robinson-Rechavi M."/>
            <person name="Braasch I."/>
            <person name="Lecointre G."/>
            <person name="Bobe J."/>
            <person name="Postlethwait J.H."/>
            <person name="Berthelot C."/>
            <person name="Roest Crollius H."/>
            <person name="Guiguen Y."/>
        </authorList>
    </citation>
    <scope>NUCLEOTIDE SEQUENCE</scope>
    <source>
        <strain evidence="7">Concon-B</strain>
    </source>
</reference>
<keyword evidence="4 5" id="KW-0472">Membrane</keyword>
<accession>A0A9Q1D4P7</accession>
<dbReference type="GO" id="GO:0016323">
    <property type="term" value="C:basolateral plasma membrane"/>
    <property type="evidence" value="ECO:0007669"/>
    <property type="project" value="TreeGrafter"/>
</dbReference>
<dbReference type="PANTHER" id="PTHR23503:SF51">
    <property type="entry name" value="SOLUTE CARRIER FAMILY 2, FACILITATED GLUCOSE TRANSPORTER MEMBER 1"/>
    <property type="match status" value="1"/>
</dbReference>
<dbReference type="EMBL" id="JAFJMO010000013">
    <property type="protein sequence ID" value="KAJ8258262.1"/>
    <property type="molecule type" value="Genomic_DNA"/>
</dbReference>
<dbReference type="GO" id="GO:0032868">
    <property type="term" value="P:response to insulin"/>
    <property type="evidence" value="ECO:0007669"/>
    <property type="project" value="TreeGrafter"/>
</dbReference>
<proteinExistence type="predicted"/>
<dbReference type="PROSITE" id="PS50850">
    <property type="entry name" value="MFS"/>
    <property type="match status" value="1"/>
</dbReference>
<dbReference type="AlphaFoldDB" id="A0A9Q1D4P7"/>
<dbReference type="Pfam" id="PF00083">
    <property type="entry name" value="Sugar_tr"/>
    <property type="match status" value="1"/>
</dbReference>
<comment type="subcellular location">
    <subcellularLocation>
        <location evidence="1">Membrane</location>
        <topology evidence="1">Multi-pass membrane protein</topology>
    </subcellularLocation>
</comment>
<evidence type="ECO:0000256" key="1">
    <source>
        <dbReference type="ARBA" id="ARBA00004141"/>
    </source>
</evidence>
<organism evidence="7 8">
    <name type="scientific">Conger conger</name>
    <name type="common">Conger eel</name>
    <name type="synonym">Muraena conger</name>
    <dbReference type="NCBI Taxonomy" id="82655"/>
    <lineage>
        <taxon>Eukaryota</taxon>
        <taxon>Metazoa</taxon>
        <taxon>Chordata</taxon>
        <taxon>Craniata</taxon>
        <taxon>Vertebrata</taxon>
        <taxon>Euteleostomi</taxon>
        <taxon>Actinopterygii</taxon>
        <taxon>Neopterygii</taxon>
        <taxon>Teleostei</taxon>
        <taxon>Anguilliformes</taxon>
        <taxon>Congridae</taxon>
        <taxon>Conger</taxon>
    </lineage>
</organism>
<evidence type="ECO:0000256" key="4">
    <source>
        <dbReference type="ARBA" id="ARBA00023136"/>
    </source>
</evidence>
<keyword evidence="3 5" id="KW-1133">Transmembrane helix</keyword>
<dbReference type="GO" id="GO:0046323">
    <property type="term" value="P:D-glucose import"/>
    <property type="evidence" value="ECO:0007669"/>
    <property type="project" value="TreeGrafter"/>
</dbReference>
<dbReference type="InterPro" id="IPR036259">
    <property type="entry name" value="MFS_trans_sf"/>
</dbReference>
<gene>
    <name evidence="7" type="ORF">COCON_G00172740</name>
</gene>
<sequence>MDPDSKKVTFPLVMAVGVAVIGSLQFGYNTGVINAPQTVIEKFYNETWSQRYSEPISAGSLTTLWSFSVSIFSIGGIFGSFSVGLFVNRRKVRRQRL</sequence>
<feature type="transmembrane region" description="Helical" evidence="5">
    <location>
        <begin position="64"/>
        <end position="87"/>
    </location>
</feature>